<dbReference type="GO" id="GO:0016020">
    <property type="term" value="C:membrane"/>
    <property type="evidence" value="ECO:0007669"/>
    <property type="project" value="UniProtKB-SubCell"/>
</dbReference>
<evidence type="ECO:0000256" key="2">
    <source>
        <dbReference type="ARBA" id="ARBA00022692"/>
    </source>
</evidence>
<proteinExistence type="predicted"/>
<keyword evidence="3 5" id="KW-1133">Transmembrane helix</keyword>
<dbReference type="EMBL" id="AM233362">
    <property type="protein sequence ID" value="CAJ78785.1"/>
    <property type="molecule type" value="Genomic_DNA"/>
</dbReference>
<feature type="transmembrane region" description="Helical" evidence="5">
    <location>
        <begin position="35"/>
        <end position="53"/>
    </location>
</feature>
<dbReference type="RefSeq" id="WP_003014732.1">
    <property type="nucleotide sequence ID" value="NC_007880.1"/>
</dbReference>
<evidence type="ECO:0000313" key="7">
    <source>
        <dbReference type="EMBL" id="CAJ78785.1"/>
    </source>
</evidence>
<dbReference type="Pfam" id="PF01758">
    <property type="entry name" value="SBF"/>
    <property type="match status" value="1"/>
</dbReference>
<evidence type="ECO:0000313" key="9">
    <source>
        <dbReference type="Proteomes" id="UP000031874"/>
    </source>
</evidence>
<dbReference type="PANTHER" id="PTHR10361:SF28">
    <property type="entry name" value="P3 PROTEIN-RELATED"/>
    <property type="match status" value="1"/>
</dbReference>
<dbReference type="Gene3D" id="1.20.1530.20">
    <property type="match status" value="1"/>
</dbReference>
<dbReference type="EMBL" id="CP009694">
    <property type="protein sequence ID" value="AJI60065.1"/>
    <property type="molecule type" value="Genomic_DNA"/>
</dbReference>
<evidence type="ECO:0000256" key="5">
    <source>
        <dbReference type="SAM" id="Phobius"/>
    </source>
</evidence>
<feature type="transmembrane region" description="Helical" evidence="5">
    <location>
        <begin position="65"/>
        <end position="85"/>
    </location>
</feature>
<protein>
    <submittedName>
        <fullName evidence="6 7">Bile acid symporter family protein</fullName>
    </submittedName>
</protein>
<evidence type="ECO:0000313" key="6">
    <source>
        <dbReference type="EMBL" id="AJI60065.1"/>
    </source>
</evidence>
<keyword evidence="2 5" id="KW-0812">Transmembrane</keyword>
<feature type="transmembrane region" description="Helical" evidence="5">
    <location>
        <begin position="190"/>
        <end position="209"/>
    </location>
</feature>
<dbReference type="Proteomes" id="UP000031874">
    <property type="component" value="Chromosome"/>
</dbReference>
<dbReference type="InterPro" id="IPR002657">
    <property type="entry name" value="BilAc:Na_symport/Acr3"/>
</dbReference>
<feature type="transmembrane region" description="Helical" evidence="5">
    <location>
        <begin position="279"/>
        <end position="299"/>
    </location>
</feature>
<feature type="transmembrane region" description="Helical" evidence="5">
    <location>
        <begin position="91"/>
        <end position="117"/>
    </location>
</feature>
<dbReference type="AlphaFoldDB" id="A0AAI8BHX5"/>
<reference evidence="7 8" key="1">
    <citation type="submission" date="2006-02" db="EMBL/GenBank/DDBJ databases">
        <authorList>
            <consortium name="Microbial Genomics Group"/>
            <consortium name="Lawrence Livermore National Laboratory"/>
            <consortium name="and the Genome Analysis Group"/>
            <consortium name="Oak Ridge National Laboratory"/>
            <person name="Larimer F.W."/>
        </authorList>
    </citation>
    <scope>NUCLEOTIDE SEQUENCE [LARGE SCALE GENOMIC DNA]</scope>
    <source>
        <strain evidence="7 8">LVS</strain>
    </source>
</reference>
<reference evidence="6 9" key="3">
    <citation type="journal article" date="2015" name="Genome Announc.">
        <title>Genome sequencing of 18 francisella strains to aid in assay development and testing.</title>
        <authorList>
            <person name="Johnson S.L."/>
            <person name="Daligault H.E."/>
            <person name="Davenport K.W."/>
            <person name="Coyne S.R."/>
            <person name="Frey K.G."/>
            <person name="Koroleva G.I."/>
            <person name="Broomall S.M."/>
            <person name="Bishop-Lilly K.A."/>
            <person name="Bruce D.C."/>
            <person name="Chertkov O."/>
            <person name="Freitas T."/>
            <person name="Jaissle J."/>
            <person name="Ladner J.T."/>
            <person name="Rosenzweig C.N."/>
            <person name="Gibbons H.S."/>
            <person name="Palacios G.F."/>
            <person name="Redden C.L."/>
            <person name="Xu Y."/>
            <person name="Minogue T.D."/>
            <person name="Chain P.S."/>
        </authorList>
    </citation>
    <scope>NUCLEOTIDE SEQUENCE [LARGE SCALE GENOMIC DNA]</scope>
    <source>
        <strain evidence="6 9">LVS</strain>
    </source>
</reference>
<comment type="subcellular location">
    <subcellularLocation>
        <location evidence="1">Membrane</location>
        <topology evidence="1">Multi-pass membrane protein</topology>
    </subcellularLocation>
</comment>
<evidence type="ECO:0000256" key="1">
    <source>
        <dbReference type="ARBA" id="ARBA00004141"/>
    </source>
</evidence>
<reference evidence="7" key="4">
    <citation type="submission" date="2015-02" db="EMBL/GenBank/DDBJ databases">
        <title>Complete genome sequence of Francisella tularensis LVS (Live Vaccine Strain).</title>
        <authorList>
            <person name="Chain P."/>
            <person name="Larimer F."/>
            <person name="Land M."/>
            <person name="Stilwagen S."/>
            <person name="Larsson P."/>
            <person name="Bearden S."/>
            <person name="Chu M."/>
            <person name="Oyston P."/>
            <person name="Forsman M."/>
            <person name="Andersson S."/>
            <person name="Lindler L."/>
            <person name="Titball R."/>
            <person name="Garcia E."/>
        </authorList>
    </citation>
    <scope>NUCLEOTIDE SEQUENCE</scope>
    <source>
        <strain evidence="7">LVS</strain>
    </source>
</reference>
<feature type="transmembrane region" description="Helical" evidence="5">
    <location>
        <begin position="154"/>
        <end position="178"/>
    </location>
</feature>
<gene>
    <name evidence="7" type="ordered locus">FTL_0345</name>
    <name evidence="6" type="ORF">AW21_1196</name>
</gene>
<organism evidence="6 9">
    <name type="scientific">Francisella tularensis subsp. holarctica (strain LVS)</name>
    <dbReference type="NCBI Taxonomy" id="376619"/>
    <lineage>
        <taxon>Bacteria</taxon>
        <taxon>Pseudomonadati</taxon>
        <taxon>Pseudomonadota</taxon>
        <taxon>Gammaproteobacteria</taxon>
        <taxon>Thiotrichales</taxon>
        <taxon>Francisellaceae</taxon>
        <taxon>Francisella</taxon>
    </lineage>
</organism>
<evidence type="ECO:0000313" key="8">
    <source>
        <dbReference type="Proteomes" id="UP000001944"/>
    </source>
</evidence>
<evidence type="ECO:0000256" key="3">
    <source>
        <dbReference type="ARBA" id="ARBA00022989"/>
    </source>
</evidence>
<dbReference type="InterPro" id="IPR038770">
    <property type="entry name" value="Na+/solute_symporter_sf"/>
</dbReference>
<dbReference type="InterPro" id="IPR004710">
    <property type="entry name" value="Bilac:Na_transpt"/>
</dbReference>
<dbReference type="KEGG" id="ftl:FTL_0345"/>
<feature type="transmembrane region" description="Helical" evidence="5">
    <location>
        <begin position="124"/>
        <end position="148"/>
    </location>
</feature>
<dbReference type="PANTHER" id="PTHR10361">
    <property type="entry name" value="SODIUM-BILE ACID COTRANSPORTER"/>
    <property type="match status" value="1"/>
</dbReference>
<name>A0AAI8BHX5_FRATH</name>
<accession>A0AAI8BHX5</accession>
<feature type="transmembrane region" description="Helical" evidence="5">
    <location>
        <begin position="221"/>
        <end position="239"/>
    </location>
</feature>
<keyword evidence="4 5" id="KW-0472">Membrane</keyword>
<evidence type="ECO:0000256" key="4">
    <source>
        <dbReference type="ARBA" id="ARBA00023136"/>
    </source>
</evidence>
<sequence length="310" mass="33704">MMKMNFIQKYFAIIVIAGVILAISIPSIFIPLKPYITYLLAAIMLIIGLHLQAKDFVKVAANLKGKLLVILFLKLTVTSIAAFIIGKLFGLSLTALIGLVIVGACPGGTASGVMALLARANISLVVSLTFLTTLLAPIFMPLIIYFFFSKSIKLDWFGMFETMAIIVIVPIVLGILISKFTKLNDSTLKKISNIPILLIMLIVMVVTALNKDTMMLVPTDIILSVIILSIFANIFGYLIGRVLGLDIDSRLALLFEFSILDVGLGIVIALAFFGNQAAIAATFYAIWQNIIGPIIVNLVNICRNTKFKSS</sequence>
<reference evidence="8" key="2">
    <citation type="submission" date="2006-03" db="EMBL/GenBank/DDBJ databases">
        <title>Complete genome sequence of Francisella tularensis LVS (Live Vaccine Strain).</title>
        <authorList>
            <person name="Chain P."/>
            <person name="Larimer F."/>
            <person name="Land M."/>
            <person name="Stilwagen S."/>
            <person name="Larsson P."/>
            <person name="Bearden S."/>
            <person name="Chu M."/>
            <person name="Oyston P."/>
            <person name="Forsman M."/>
            <person name="Andersson S."/>
            <person name="Lindler L."/>
            <person name="Titball R."/>
            <person name="Garcia E."/>
        </authorList>
    </citation>
    <scope>NUCLEOTIDE SEQUENCE [LARGE SCALE GENOMIC DNA]</scope>
    <source>
        <strain evidence="8">LVS</strain>
    </source>
</reference>
<feature type="transmembrane region" description="Helical" evidence="5">
    <location>
        <begin position="251"/>
        <end position="273"/>
    </location>
</feature>
<dbReference type="Proteomes" id="UP000001944">
    <property type="component" value="Chromosome"/>
</dbReference>
<feature type="transmembrane region" description="Helical" evidence="5">
    <location>
        <begin position="10"/>
        <end position="29"/>
    </location>
</feature>